<sequence>MKHFQLLKFWNNRRDSRSLNIDLKYDLQILENMSKTTEVNILYKFVNFYFIHIFLCYKSLYELDNLIAMYVCNINKISFFMDGSFKTDLYWNS</sequence>
<accession>A0A1V0HJY2</accession>
<keyword evidence="2" id="KW-1185">Reference proteome</keyword>
<evidence type="ECO:0000313" key="2">
    <source>
        <dbReference type="Proteomes" id="UP000242793"/>
    </source>
</evidence>
<reference evidence="1 2" key="1">
    <citation type="submission" date="2015-10" db="EMBL/GenBank/DDBJ databases">
        <title>Survey of human and primate louse endosymbionts.</title>
        <authorList>
            <person name="Boyd B.M."/>
        </authorList>
    </citation>
    <scope>NUCLEOTIDE SEQUENCE [LARGE SCALE GENOMIC DNA]</scope>
    <source>
        <strain evidence="1 2">PTSK</strain>
    </source>
</reference>
<dbReference type="Proteomes" id="UP000242793">
    <property type="component" value="Chromosome"/>
</dbReference>
<proteinExistence type="predicted"/>
<evidence type="ECO:0000313" key="1">
    <source>
        <dbReference type="EMBL" id="ARC53145.1"/>
    </source>
</evidence>
<organism evidence="1 2">
    <name type="scientific">Candidatus Riesia pediculischaeffi</name>
    <dbReference type="NCBI Taxonomy" id="428411"/>
    <lineage>
        <taxon>Bacteria</taxon>
        <taxon>Pseudomonadati</taxon>
        <taxon>Pseudomonadota</taxon>
        <taxon>Gammaproteobacteria</taxon>
        <taxon>Enterobacterales</taxon>
        <taxon>Enterobacteriaceae</taxon>
        <taxon>Candidatus Riesia</taxon>
    </lineage>
</organism>
<gene>
    <name evidence="1" type="ORF">AOQ87_00270</name>
</gene>
<name>A0A1V0HJY2_9ENTR</name>
<dbReference type="KEGG" id="rped:AOQ87_00270"/>
<dbReference type="EMBL" id="CP012839">
    <property type="protein sequence ID" value="ARC53145.1"/>
    <property type="molecule type" value="Genomic_DNA"/>
</dbReference>
<dbReference type="AlphaFoldDB" id="A0A1V0HJY2"/>
<protein>
    <submittedName>
        <fullName evidence="1">Uncharacterized protein</fullName>
    </submittedName>
</protein>